<dbReference type="PIRSF" id="PIRSF000337">
    <property type="entry name" value="NTA_MOA"/>
    <property type="match status" value="1"/>
</dbReference>
<keyword evidence="4 8" id="KW-0503">Monooxygenase</keyword>
<evidence type="ECO:0000313" key="9">
    <source>
        <dbReference type="Proteomes" id="UP001351900"/>
    </source>
</evidence>
<keyword evidence="1" id="KW-0285">Flavoprotein</keyword>
<reference evidence="8 9" key="1">
    <citation type="submission" date="2024-01" db="EMBL/GenBank/DDBJ databases">
        <title>the genome sequence of strain Microbacterium schleiferi NBRC 15075.</title>
        <authorList>
            <person name="Ding Y."/>
            <person name="Zhang G."/>
        </authorList>
    </citation>
    <scope>NUCLEOTIDE SEQUENCE [LARGE SCALE GENOMIC DNA]</scope>
    <source>
        <strain evidence="8 9">NBRC 15075</strain>
    </source>
</reference>
<evidence type="ECO:0000256" key="1">
    <source>
        <dbReference type="ARBA" id="ARBA00022630"/>
    </source>
</evidence>
<dbReference type="Proteomes" id="UP001351900">
    <property type="component" value="Unassembled WGS sequence"/>
</dbReference>
<evidence type="ECO:0000313" key="8">
    <source>
        <dbReference type="EMBL" id="MEF2254350.1"/>
    </source>
</evidence>
<dbReference type="EC" id="1.14.-.-" evidence="8"/>
<proteinExistence type="inferred from homology"/>
<organism evidence="8 9">
    <name type="scientific">Microbacterium schleiferi</name>
    <dbReference type="NCBI Taxonomy" id="69362"/>
    <lineage>
        <taxon>Bacteria</taxon>
        <taxon>Bacillati</taxon>
        <taxon>Actinomycetota</taxon>
        <taxon>Actinomycetes</taxon>
        <taxon>Micrococcales</taxon>
        <taxon>Microbacteriaceae</taxon>
        <taxon>Microbacterium</taxon>
    </lineage>
</organism>
<dbReference type="Gene3D" id="3.20.20.30">
    <property type="entry name" value="Luciferase-like domain"/>
    <property type="match status" value="1"/>
</dbReference>
<evidence type="ECO:0000256" key="5">
    <source>
        <dbReference type="ARBA" id="ARBA00033748"/>
    </source>
</evidence>
<gene>
    <name evidence="8" type="ORF">V2V91_04260</name>
</gene>
<dbReference type="PANTHER" id="PTHR30011">
    <property type="entry name" value="ALKANESULFONATE MONOOXYGENASE-RELATED"/>
    <property type="match status" value="1"/>
</dbReference>
<sequence length="471" mass="51239">MTAHSSRRILLGAFEMMNPNNGMPTWTDPRGRGDDWDKLDYWLSLSRTLDEAGFDFLFFADTYGYATLGGRMPSEVAAHGIQFPALDPMLAIAALAHATSELAFVVTSPTTVEKPYGTARRFATLDRLTGGRIGWNVVTGSSQATTDELFGVTQKLTHDERYDAADEFLDTCLRFWEHSWDEDAELRDRATGTYAEPSMLHRVEVDGTYQRAAGIFAVPPTPQRTPVLFQAGTSDRGRAYAARNAEAVFIQGQSIATAAAHVADIREQAVRQGRRPEDVKVISGMTVTVAPTEAEARELRAQYEAVLGLDDAAVMFAGITGIDLTGIDPDTRVADLHTDLGQTLINRYARTDPDIRVRAVLDQFRTKAIRGFQITGSPEQVADEIIATVDGSGLDGLMLEPTFGGPASYEAFIELVLPILVERGRAGRPSGPTLRERVSGSPRLAPTHRAHRLTASDASPEASVTDPLSAT</sequence>
<keyword evidence="2" id="KW-0288">FMN</keyword>
<accession>A0ABU7V506</accession>
<evidence type="ECO:0000256" key="6">
    <source>
        <dbReference type="SAM" id="MobiDB-lite"/>
    </source>
</evidence>
<name>A0ABU7V506_9MICO</name>
<dbReference type="InterPro" id="IPR036661">
    <property type="entry name" value="Luciferase-like_sf"/>
</dbReference>
<dbReference type="GO" id="GO:0004497">
    <property type="term" value="F:monooxygenase activity"/>
    <property type="evidence" value="ECO:0007669"/>
    <property type="project" value="UniProtKB-KW"/>
</dbReference>
<dbReference type="PANTHER" id="PTHR30011:SF16">
    <property type="entry name" value="C2H2 FINGER DOMAIN TRANSCRIPTION FACTOR (EUROFUNG)-RELATED"/>
    <property type="match status" value="1"/>
</dbReference>
<comment type="caution">
    <text evidence="8">The sequence shown here is derived from an EMBL/GenBank/DDBJ whole genome shotgun (WGS) entry which is preliminary data.</text>
</comment>
<keyword evidence="9" id="KW-1185">Reference proteome</keyword>
<dbReference type="RefSeq" id="WP_331790913.1">
    <property type="nucleotide sequence ID" value="NZ_BAAAUO010000005.1"/>
</dbReference>
<dbReference type="InterPro" id="IPR016215">
    <property type="entry name" value="NTA_MOA"/>
</dbReference>
<evidence type="ECO:0000256" key="3">
    <source>
        <dbReference type="ARBA" id="ARBA00023002"/>
    </source>
</evidence>
<evidence type="ECO:0000256" key="4">
    <source>
        <dbReference type="ARBA" id="ARBA00023033"/>
    </source>
</evidence>
<protein>
    <submittedName>
        <fullName evidence="8">NtaA/DmoA family FMN-dependent monooxygenase</fullName>
        <ecNumber evidence="8">1.14.-.-</ecNumber>
    </submittedName>
</protein>
<dbReference type="EMBL" id="JAZHOV010000002">
    <property type="protein sequence ID" value="MEF2254350.1"/>
    <property type="molecule type" value="Genomic_DNA"/>
</dbReference>
<feature type="domain" description="Luciferase-like" evidence="7">
    <location>
        <begin position="37"/>
        <end position="392"/>
    </location>
</feature>
<dbReference type="Pfam" id="PF00296">
    <property type="entry name" value="Bac_luciferase"/>
    <property type="match status" value="1"/>
</dbReference>
<feature type="region of interest" description="Disordered" evidence="6">
    <location>
        <begin position="426"/>
        <end position="471"/>
    </location>
</feature>
<dbReference type="NCBIfam" id="TIGR03860">
    <property type="entry name" value="FMN_nitrolo"/>
    <property type="match status" value="1"/>
</dbReference>
<dbReference type="SUPFAM" id="SSF51679">
    <property type="entry name" value="Bacterial luciferase-like"/>
    <property type="match status" value="1"/>
</dbReference>
<evidence type="ECO:0000256" key="2">
    <source>
        <dbReference type="ARBA" id="ARBA00022643"/>
    </source>
</evidence>
<dbReference type="InterPro" id="IPR051260">
    <property type="entry name" value="Diverse_substr_monoxygenases"/>
</dbReference>
<comment type="similarity">
    <text evidence="5">Belongs to the NtaA/SnaA/DszA monooxygenase family.</text>
</comment>
<dbReference type="InterPro" id="IPR011251">
    <property type="entry name" value="Luciferase-like_dom"/>
</dbReference>
<evidence type="ECO:0000259" key="7">
    <source>
        <dbReference type="Pfam" id="PF00296"/>
    </source>
</evidence>
<keyword evidence="3 8" id="KW-0560">Oxidoreductase</keyword>